<dbReference type="EMBL" id="BRLF01000008">
    <property type="protein sequence ID" value="GKX48399.1"/>
    <property type="molecule type" value="Genomic_DNA"/>
</dbReference>
<comment type="caution">
    <text evidence="2">The sequence shown here is derived from an EMBL/GenBank/DDBJ whole genome shotgun (WGS) entry which is preliminary data.</text>
</comment>
<dbReference type="Proteomes" id="UP001058167">
    <property type="component" value="Unassembled WGS sequence"/>
</dbReference>
<evidence type="ECO:0000313" key="2">
    <source>
        <dbReference type="EMBL" id="GLV70842.1"/>
    </source>
</evidence>
<protein>
    <submittedName>
        <fullName evidence="2">Uncharacterized protein</fullName>
    </submittedName>
</protein>
<organism evidence="2 4">
    <name type="scientific">Pectobacterium carotovorum subsp. carotovorum</name>
    <name type="common">Erwinia carotovora subsp. carotovora</name>
    <dbReference type="NCBI Taxonomy" id="555"/>
    <lineage>
        <taxon>Bacteria</taxon>
        <taxon>Pseudomonadati</taxon>
        <taxon>Pseudomonadota</taxon>
        <taxon>Gammaproteobacteria</taxon>
        <taxon>Enterobacterales</taxon>
        <taxon>Pectobacteriaceae</taxon>
        <taxon>Pectobacterium</taxon>
    </lineage>
</organism>
<evidence type="ECO:0000313" key="1">
    <source>
        <dbReference type="EMBL" id="GKX48399.1"/>
    </source>
</evidence>
<name>A0AAI9L451_PECCC</name>
<evidence type="ECO:0000313" key="3">
    <source>
        <dbReference type="Proteomes" id="UP001058167"/>
    </source>
</evidence>
<gene>
    <name evidence="2" type="ORF">Pcaca03_32860</name>
    <name evidence="1" type="ORF">SOASR016_31510</name>
</gene>
<dbReference type="AlphaFoldDB" id="A0AAI9L451"/>
<keyword evidence="3" id="KW-1185">Reference proteome</keyword>
<reference evidence="1" key="1">
    <citation type="submission" date="2022-06" db="EMBL/GenBank/DDBJ databases">
        <title>Draft genome sequences of Pectobacterium carotovorum subsp. carotovorum str. NBRC12380.</title>
        <authorList>
            <person name="Wakabayashi Y."/>
            <person name="Kojima K."/>
        </authorList>
    </citation>
    <scope>NUCLEOTIDE SEQUENCE</scope>
    <source>
        <strain evidence="1">NBRC 12380</strain>
    </source>
</reference>
<reference evidence="2" key="2">
    <citation type="submission" date="2023-02" db="EMBL/GenBank/DDBJ databases">
        <title>Pectobacterium carotovorum subsp. carotovorum NBRC 12380.</title>
        <authorList>
            <person name="Ichikawa N."/>
            <person name="Sato H."/>
            <person name="Tonouchi N."/>
        </authorList>
    </citation>
    <scope>NUCLEOTIDE SEQUENCE</scope>
    <source>
        <strain evidence="2">NBRC 12380</strain>
    </source>
</reference>
<accession>A0AAI9L451</accession>
<evidence type="ECO:0000313" key="4">
    <source>
        <dbReference type="Proteomes" id="UP001165145"/>
    </source>
</evidence>
<dbReference type="EMBL" id="BSRL01000008">
    <property type="protein sequence ID" value="GLV70842.1"/>
    <property type="molecule type" value="Genomic_DNA"/>
</dbReference>
<dbReference type="Proteomes" id="UP001165145">
    <property type="component" value="Unassembled WGS sequence"/>
</dbReference>
<sequence length="67" mass="7555">MQNGYSNALVALYHARYLSAVADLVLGFILRGFNGSEYQPRHGEMEQAYTIEGEHRNTYGGHRLDPV</sequence>
<proteinExistence type="predicted"/>